<dbReference type="AlphaFoldDB" id="A0A3P8TWZ7"/>
<keyword evidence="1" id="KW-0472">Membrane</keyword>
<protein>
    <submittedName>
        <fullName evidence="2">Uncharacterized protein</fullName>
    </submittedName>
</protein>
<dbReference type="GO" id="GO:0005769">
    <property type="term" value="C:early endosome"/>
    <property type="evidence" value="ECO:0007669"/>
    <property type="project" value="TreeGrafter"/>
</dbReference>
<proteinExistence type="predicted"/>
<keyword evidence="1" id="KW-0812">Transmembrane</keyword>
<dbReference type="Ensembl" id="ENSAPET00000029953.1">
    <property type="protein sequence ID" value="ENSAPEP00000029176.1"/>
    <property type="gene ID" value="ENSAPEG00000020730.1"/>
</dbReference>
<evidence type="ECO:0000313" key="2">
    <source>
        <dbReference type="Ensembl" id="ENSAPEP00000029176.1"/>
    </source>
</evidence>
<dbReference type="Proteomes" id="UP000265080">
    <property type="component" value="Chromosome 16"/>
</dbReference>
<reference evidence="2 3" key="1">
    <citation type="submission" date="2018-03" db="EMBL/GenBank/DDBJ databases">
        <title>Finding Nemo's genes: A chromosome-scale reference assembly of the genome of the orange clownfish Amphiprion percula.</title>
        <authorList>
            <person name="Lehmann R."/>
        </authorList>
    </citation>
    <scope>NUCLEOTIDE SEQUENCE</scope>
</reference>
<name>A0A3P8TWZ7_AMPPE</name>
<feature type="transmembrane region" description="Helical" evidence="1">
    <location>
        <begin position="17"/>
        <end position="38"/>
    </location>
</feature>
<evidence type="ECO:0000256" key="1">
    <source>
        <dbReference type="SAM" id="Phobius"/>
    </source>
</evidence>
<accession>A0A3P8TWZ7</accession>
<dbReference type="STRING" id="161767.ENSAPEP00000029176"/>
<keyword evidence="1" id="KW-1133">Transmembrane helix</keyword>
<evidence type="ECO:0000313" key="3">
    <source>
        <dbReference type="Proteomes" id="UP000265080"/>
    </source>
</evidence>
<keyword evidence="3" id="KW-1185">Reference proteome</keyword>
<dbReference type="GeneTree" id="ENSGT01120000271965"/>
<dbReference type="PANTHER" id="PTHR35453:SF1">
    <property type="entry name" value="PROSTATE ANDROGEN-REGULATED MUCIN-LIKE PROTEIN 1"/>
    <property type="match status" value="1"/>
</dbReference>
<dbReference type="Pfam" id="PF17061">
    <property type="entry name" value="PARM"/>
    <property type="match status" value="1"/>
</dbReference>
<reference evidence="2" key="2">
    <citation type="submission" date="2025-08" db="UniProtKB">
        <authorList>
            <consortium name="Ensembl"/>
        </authorList>
    </citation>
    <scope>IDENTIFICATION</scope>
</reference>
<dbReference type="InterPro" id="IPR031431">
    <property type="entry name" value="PARM1"/>
</dbReference>
<dbReference type="GO" id="GO:0005794">
    <property type="term" value="C:Golgi apparatus"/>
    <property type="evidence" value="ECO:0007669"/>
    <property type="project" value="TreeGrafter"/>
</dbReference>
<reference evidence="2" key="3">
    <citation type="submission" date="2025-09" db="UniProtKB">
        <authorList>
            <consortium name="Ensembl"/>
        </authorList>
    </citation>
    <scope>IDENTIFICATION</scope>
</reference>
<dbReference type="GO" id="GO:0005770">
    <property type="term" value="C:late endosome"/>
    <property type="evidence" value="ECO:0007669"/>
    <property type="project" value="TreeGrafter"/>
</dbReference>
<dbReference type="OMA" id="ALSCMIH"/>
<sequence>IYSNCLFLSRFVSPGSVVVIVLAFIALVVLVLGGVYYYKFRGPSYGRLMESSEYGTLGNFSNPIHSDHDSM</sequence>
<dbReference type="PANTHER" id="PTHR35453">
    <property type="entry name" value="PROSTATE ANDROGEN-REGULATED MUCIN-LIKE PROTEIN 1"/>
    <property type="match status" value="1"/>
</dbReference>
<organism evidence="2 3">
    <name type="scientific">Amphiprion percula</name>
    <name type="common">Orange clownfish</name>
    <name type="synonym">Lutjanus percula</name>
    <dbReference type="NCBI Taxonomy" id="161767"/>
    <lineage>
        <taxon>Eukaryota</taxon>
        <taxon>Metazoa</taxon>
        <taxon>Chordata</taxon>
        <taxon>Craniata</taxon>
        <taxon>Vertebrata</taxon>
        <taxon>Euteleostomi</taxon>
        <taxon>Actinopterygii</taxon>
        <taxon>Neopterygii</taxon>
        <taxon>Teleostei</taxon>
        <taxon>Neoteleostei</taxon>
        <taxon>Acanthomorphata</taxon>
        <taxon>Ovalentaria</taxon>
        <taxon>Pomacentridae</taxon>
        <taxon>Amphiprion</taxon>
    </lineage>
</organism>
<dbReference type="GO" id="GO:0005886">
    <property type="term" value="C:plasma membrane"/>
    <property type="evidence" value="ECO:0007669"/>
    <property type="project" value="TreeGrafter"/>
</dbReference>